<protein>
    <submittedName>
        <fullName evidence="2">Uncharacterized protein</fullName>
    </submittedName>
</protein>
<comment type="caution">
    <text evidence="2">The sequence shown here is derived from an EMBL/GenBank/DDBJ whole genome shotgun (WGS) entry which is preliminary data.</text>
</comment>
<dbReference type="Proteomes" id="UP001345963">
    <property type="component" value="Unassembled WGS sequence"/>
</dbReference>
<reference evidence="2 3" key="1">
    <citation type="submission" date="2021-07" db="EMBL/GenBank/DDBJ databases">
        <authorList>
            <person name="Palmer J.M."/>
        </authorList>
    </citation>
    <scope>NUCLEOTIDE SEQUENCE [LARGE SCALE GENOMIC DNA]</scope>
    <source>
        <strain evidence="2 3">AT_MEX2019</strain>
        <tissue evidence="2">Muscle</tissue>
    </source>
</reference>
<evidence type="ECO:0000313" key="3">
    <source>
        <dbReference type="Proteomes" id="UP001345963"/>
    </source>
</evidence>
<accession>A0ABU7C0V5</accession>
<sequence length="360" mass="39689">MALDMIYSETNVQEELKFLFENHPMARRGSWTDTSSQGFSGTAATKESIKSIYKEKFEGLKTVLNLEYEIFTKWKKTVKGNNLLDQFSKIAVDNKVAMIKSDYNQYKEALEHEASLIPPKDGGEPPSSGALGGHDDGYVTKRDLNSASELENSFRHEAYFSKASASLAEEIHTQLKKKFGEHLAGLQVKKGTDRIENGQFICQLESHSVDAEPVEFKVDLSAKTQKFHKELLRKMDRSVQDMQEHSLTSSHQVSKIVEHAGTAVGVLGFLLGAKGSVRGFEQGDIKGGVMGTLQTVHGTTALASSAVARTVLSSEARCAKAAVSIMKSPAMKRTMGAIPIIGIGFGIYDIYDYKYHIIRL</sequence>
<feature type="region of interest" description="Disordered" evidence="1">
    <location>
        <begin position="114"/>
        <end position="137"/>
    </location>
</feature>
<evidence type="ECO:0000313" key="2">
    <source>
        <dbReference type="EMBL" id="MED6256521.1"/>
    </source>
</evidence>
<organism evidence="2 3">
    <name type="scientific">Ataeniobius toweri</name>
    <dbReference type="NCBI Taxonomy" id="208326"/>
    <lineage>
        <taxon>Eukaryota</taxon>
        <taxon>Metazoa</taxon>
        <taxon>Chordata</taxon>
        <taxon>Craniata</taxon>
        <taxon>Vertebrata</taxon>
        <taxon>Euteleostomi</taxon>
        <taxon>Actinopterygii</taxon>
        <taxon>Neopterygii</taxon>
        <taxon>Teleostei</taxon>
        <taxon>Neoteleostei</taxon>
        <taxon>Acanthomorphata</taxon>
        <taxon>Ovalentaria</taxon>
        <taxon>Atherinomorphae</taxon>
        <taxon>Cyprinodontiformes</taxon>
        <taxon>Goodeidae</taxon>
        <taxon>Ataeniobius</taxon>
    </lineage>
</organism>
<keyword evidence="3" id="KW-1185">Reference proteome</keyword>
<proteinExistence type="predicted"/>
<dbReference type="EMBL" id="JAHUTI010075784">
    <property type="protein sequence ID" value="MED6256521.1"/>
    <property type="molecule type" value="Genomic_DNA"/>
</dbReference>
<gene>
    <name evidence="2" type="ORF">ATANTOWER_027993</name>
</gene>
<evidence type="ECO:0000256" key="1">
    <source>
        <dbReference type="SAM" id="MobiDB-lite"/>
    </source>
</evidence>
<name>A0ABU7C0V5_9TELE</name>